<reference evidence="5 6" key="1">
    <citation type="submission" date="2021-01" db="EMBL/GenBank/DDBJ databases">
        <title>FDA dAtabase for Regulatory Grade micrObial Sequences (FDA-ARGOS): Supporting development and validation of Infectious Disease Dx tests.</title>
        <authorList>
            <person name="Nelson B."/>
            <person name="Plummer A."/>
            <person name="Tallon L."/>
            <person name="Sadzewicz L."/>
            <person name="Zhao X."/>
            <person name="Boylan J."/>
            <person name="Ott S."/>
            <person name="Bowen H."/>
            <person name="Vavikolanu K."/>
            <person name="Mehta A."/>
            <person name="Aluvathingal J."/>
            <person name="Nadendla S."/>
            <person name="Myers T."/>
            <person name="Yan Y."/>
            <person name="Sichtig H."/>
        </authorList>
    </citation>
    <scope>NUCLEOTIDE SEQUENCE [LARGE SCALE GENOMIC DNA]</scope>
    <source>
        <strain evidence="5 6">FDAARGOS_1161</strain>
    </source>
</reference>
<dbReference type="AlphaFoldDB" id="A0A974NNE8"/>
<dbReference type="InterPro" id="IPR050984">
    <property type="entry name" value="Gfo/Idh/MocA_domain"/>
</dbReference>
<dbReference type="Pfam" id="PF01408">
    <property type="entry name" value="GFO_IDH_MocA"/>
    <property type="match status" value="1"/>
</dbReference>
<dbReference type="Proteomes" id="UP000595254">
    <property type="component" value="Chromosome"/>
</dbReference>
<accession>A0A974NNE8</accession>
<dbReference type="PANTHER" id="PTHR22604">
    <property type="entry name" value="OXIDOREDUCTASES"/>
    <property type="match status" value="1"/>
</dbReference>
<name>A0A974NNE8_PERPY</name>
<evidence type="ECO:0000313" key="6">
    <source>
        <dbReference type="Proteomes" id="UP000595254"/>
    </source>
</evidence>
<comment type="similarity">
    <text evidence="1">Belongs to the Gfo/Idh/MocA family.</text>
</comment>
<dbReference type="RefSeq" id="WP_040375526.1">
    <property type="nucleotide sequence ID" value="NZ_CP068053.1"/>
</dbReference>
<dbReference type="SUPFAM" id="SSF51735">
    <property type="entry name" value="NAD(P)-binding Rossmann-fold domains"/>
    <property type="match status" value="1"/>
</dbReference>
<dbReference type="Pfam" id="PF22725">
    <property type="entry name" value="GFO_IDH_MocA_C3"/>
    <property type="match status" value="1"/>
</dbReference>
<dbReference type="Gene3D" id="3.30.360.10">
    <property type="entry name" value="Dihydrodipicolinate Reductase, domain 2"/>
    <property type="match status" value="1"/>
</dbReference>
<evidence type="ECO:0000256" key="2">
    <source>
        <dbReference type="ARBA" id="ARBA00023002"/>
    </source>
</evidence>
<sequence>MAKTKWGIMGTGWIAEKFAADLKQVNTAELAAVGSRTSENAQKFAAEHAIPRSYGSYQELVLDSDVDVIYVATPHPFHKENVLTSLRAGKAVLCEKPFTVHSSELEELIQYARENKLFLMEAMWTRFLPSIQKVRQWLSEGKIGEVQLLKADFGFRIDWDPANRLLNPNLGGGALLDAGIYPISFASMVLGTKPDKITSTAYIGSTGVDEQFSVLLSYPNGKTASLNGAVRLNLNNDAYIYGTEGSIYIPNFLMAKTASLFRDNQVVETYTDERSTDGYSFEAEEVSRCIQEGMTESSIMPLDESLGIMKIIDEIRTQWELRYPFE</sequence>
<organism evidence="5 6">
    <name type="scientific">Peribacillus psychrosaccharolyticus</name>
    <name type="common">Bacillus psychrosaccharolyticus</name>
    <dbReference type="NCBI Taxonomy" id="1407"/>
    <lineage>
        <taxon>Bacteria</taxon>
        <taxon>Bacillati</taxon>
        <taxon>Bacillota</taxon>
        <taxon>Bacilli</taxon>
        <taxon>Bacillales</taxon>
        <taxon>Bacillaceae</taxon>
        <taxon>Peribacillus</taxon>
    </lineage>
</organism>
<dbReference type="GO" id="GO:0000166">
    <property type="term" value="F:nucleotide binding"/>
    <property type="evidence" value="ECO:0007669"/>
    <property type="project" value="InterPro"/>
</dbReference>
<evidence type="ECO:0000259" key="3">
    <source>
        <dbReference type="Pfam" id="PF01408"/>
    </source>
</evidence>
<dbReference type="InterPro" id="IPR000683">
    <property type="entry name" value="Gfo/Idh/MocA-like_OxRdtase_N"/>
</dbReference>
<dbReference type="PANTHER" id="PTHR22604:SF105">
    <property type="entry name" value="TRANS-1,2-DIHYDROBENZENE-1,2-DIOL DEHYDROGENASE"/>
    <property type="match status" value="1"/>
</dbReference>
<evidence type="ECO:0000313" key="5">
    <source>
        <dbReference type="EMBL" id="QQT01069.1"/>
    </source>
</evidence>
<evidence type="ECO:0000256" key="1">
    <source>
        <dbReference type="ARBA" id="ARBA00010928"/>
    </source>
</evidence>
<dbReference type="InterPro" id="IPR055170">
    <property type="entry name" value="GFO_IDH_MocA-like_dom"/>
</dbReference>
<dbReference type="GO" id="GO:0016491">
    <property type="term" value="F:oxidoreductase activity"/>
    <property type="evidence" value="ECO:0007669"/>
    <property type="project" value="UniProtKB-KW"/>
</dbReference>
<feature type="domain" description="GFO/IDH/MocA-like oxidoreductase" evidence="4">
    <location>
        <begin position="131"/>
        <end position="247"/>
    </location>
</feature>
<dbReference type="SUPFAM" id="SSF55347">
    <property type="entry name" value="Glyceraldehyde-3-phosphate dehydrogenase-like, C-terminal domain"/>
    <property type="match status" value="1"/>
</dbReference>
<keyword evidence="6" id="KW-1185">Reference proteome</keyword>
<protein>
    <submittedName>
        <fullName evidence="5">Gfo/Idh/MocA family oxidoreductase</fullName>
    </submittedName>
</protein>
<dbReference type="KEGG" id="ppsr:I6J18_03960"/>
<dbReference type="Gene3D" id="3.40.50.720">
    <property type="entry name" value="NAD(P)-binding Rossmann-like Domain"/>
    <property type="match status" value="1"/>
</dbReference>
<gene>
    <name evidence="5" type="ORF">I6J18_03960</name>
</gene>
<keyword evidence="2" id="KW-0560">Oxidoreductase</keyword>
<dbReference type="EMBL" id="CP068053">
    <property type="protein sequence ID" value="QQT01069.1"/>
    <property type="molecule type" value="Genomic_DNA"/>
</dbReference>
<feature type="domain" description="Gfo/Idh/MocA-like oxidoreductase N-terminal" evidence="3">
    <location>
        <begin position="5"/>
        <end position="120"/>
    </location>
</feature>
<proteinExistence type="inferred from homology"/>
<dbReference type="InterPro" id="IPR036291">
    <property type="entry name" value="NAD(P)-bd_dom_sf"/>
</dbReference>
<evidence type="ECO:0000259" key="4">
    <source>
        <dbReference type="Pfam" id="PF22725"/>
    </source>
</evidence>